<dbReference type="GO" id="GO:0016020">
    <property type="term" value="C:membrane"/>
    <property type="evidence" value="ECO:0007669"/>
    <property type="project" value="UniProtKB-SubCell"/>
</dbReference>
<dbReference type="SUPFAM" id="SSF144083">
    <property type="entry name" value="Magnesium transport protein CorA, transmembrane region"/>
    <property type="match status" value="1"/>
</dbReference>
<evidence type="ECO:0000256" key="1">
    <source>
        <dbReference type="ARBA" id="ARBA00004141"/>
    </source>
</evidence>
<evidence type="ECO:0008006" key="7">
    <source>
        <dbReference type="Google" id="ProtNLM"/>
    </source>
</evidence>
<evidence type="ECO:0000256" key="4">
    <source>
        <dbReference type="ARBA" id="ARBA00023136"/>
    </source>
</evidence>
<dbReference type="InterPro" id="IPR045863">
    <property type="entry name" value="CorA_TM1_TM2"/>
</dbReference>
<reference evidence="6" key="1">
    <citation type="submission" date="2020-07" db="EMBL/GenBank/DDBJ databases">
        <authorList>
            <person name="Lin J."/>
        </authorList>
    </citation>
    <scope>NUCLEOTIDE SEQUENCE</scope>
</reference>
<keyword evidence="4 5" id="KW-0472">Membrane</keyword>
<comment type="subcellular location">
    <subcellularLocation>
        <location evidence="1">Membrane</location>
        <topology evidence="1">Multi-pass membrane protein</topology>
    </subcellularLocation>
</comment>
<feature type="transmembrane region" description="Helical" evidence="5">
    <location>
        <begin position="342"/>
        <end position="366"/>
    </location>
</feature>
<organism evidence="6">
    <name type="scientific">Ananas comosus var. bracteatus</name>
    <name type="common">red pineapple</name>
    <dbReference type="NCBI Taxonomy" id="296719"/>
    <lineage>
        <taxon>Eukaryota</taxon>
        <taxon>Viridiplantae</taxon>
        <taxon>Streptophyta</taxon>
        <taxon>Embryophyta</taxon>
        <taxon>Tracheophyta</taxon>
        <taxon>Spermatophyta</taxon>
        <taxon>Magnoliopsida</taxon>
        <taxon>Liliopsida</taxon>
        <taxon>Poales</taxon>
        <taxon>Bromeliaceae</taxon>
        <taxon>Bromelioideae</taxon>
        <taxon>Ananas</taxon>
    </lineage>
</organism>
<evidence type="ECO:0000313" key="6">
    <source>
        <dbReference type="EMBL" id="CAD1824183.1"/>
    </source>
</evidence>
<feature type="transmembrane region" description="Helical" evidence="5">
    <location>
        <begin position="310"/>
        <end position="330"/>
    </location>
</feature>
<dbReference type="Pfam" id="PF01544">
    <property type="entry name" value="CorA"/>
    <property type="match status" value="1"/>
</dbReference>
<dbReference type="PANTHER" id="PTHR46950:SF2">
    <property type="entry name" value="MAGNESIUM TRANSPORTER CORA-LIKE FAMILY PROTEIN"/>
    <property type="match status" value="1"/>
</dbReference>
<protein>
    <recommendedName>
        <fullName evidence="7">Zinc transport protein ZntB</fullName>
    </recommendedName>
</protein>
<evidence type="ECO:0000256" key="5">
    <source>
        <dbReference type="SAM" id="Phobius"/>
    </source>
</evidence>
<evidence type="ECO:0000256" key="3">
    <source>
        <dbReference type="ARBA" id="ARBA00022989"/>
    </source>
</evidence>
<evidence type="ECO:0000256" key="2">
    <source>
        <dbReference type="ARBA" id="ARBA00022692"/>
    </source>
</evidence>
<keyword evidence="3 5" id="KW-1133">Transmembrane helix</keyword>
<dbReference type="EMBL" id="LR862143">
    <property type="protein sequence ID" value="CAD1824183.1"/>
    <property type="molecule type" value="Genomic_DNA"/>
</dbReference>
<name>A0A6V7P015_ANACO</name>
<dbReference type="AlphaFoldDB" id="A0A6V7P015"/>
<keyword evidence="2 5" id="KW-0812">Transmembrane</keyword>
<sequence>MDGQSPPCHSKSKKQEIKDERIDLIEDGDDFTVADVAAPYWVRPAGPTWWCHVAAGNKSVDEWLSNAHWLHPAISIALRDESRLISEKMKHLLYEVPVRVAGGLLFELLGQSVGDPSRNEDDIPIVLRSWQAQNFLITALHVKGSASNINVLGITEVQELLFAGGSAAPKSIHEVIAHLACRLARWDDRLFRKYVFGAADEIELKFVNRRNHEDLNLLSTIFNQEIRRLATQVIRVKWSLHAREEIIFELLRHLRGNATKAMLEGMKKNTREMLQEQEAVRGRLFTIQDVMQSTVRAWLQDKSLHITHNLTIFGGCGLVLSIITGLFGINVDGIPGAENTPYAFSLFTGLLFSIGIVLIVVGMLYFGLKKPITEEQVQVRKLELQQLVSMFQREAENHAKVREGVSQHHLLPSASDIISDAKRGYLLIP</sequence>
<dbReference type="Gene3D" id="1.20.58.340">
    <property type="entry name" value="Magnesium transport protein CorA, transmembrane region"/>
    <property type="match status" value="1"/>
</dbReference>
<dbReference type="InterPro" id="IPR002523">
    <property type="entry name" value="MgTranspt_CorA/ZnTranspt_ZntB"/>
</dbReference>
<gene>
    <name evidence="6" type="ORF">CB5_LOCUS7394</name>
</gene>
<dbReference type="PANTHER" id="PTHR46950">
    <property type="entry name" value="MAGNESIUM TRANSPORTER CORA-LIKE FAMILY PROTEIN"/>
    <property type="match status" value="1"/>
</dbReference>
<proteinExistence type="predicted"/>
<accession>A0A6V7P015</accession>
<dbReference type="GO" id="GO:0046873">
    <property type="term" value="F:metal ion transmembrane transporter activity"/>
    <property type="evidence" value="ECO:0007669"/>
    <property type="project" value="InterPro"/>
</dbReference>